<accession>A0ABM7S9B0</accession>
<gene>
    <name evidence="2" type="ORF">KK2020170_08160</name>
</gene>
<proteinExistence type="inferred from homology"/>
<keyword evidence="3" id="KW-1185">Reference proteome</keyword>
<sequence length="130" mass="13765">MINKAKAKESPLGKTNRIVEGTLIKGEIESKADFRLDGTLIGNYNSTGKLVIGPTGEVQGDVKCKSVDIEGKFSGKMEAVDLLSVRATAHIKGDVVVGKLAVEPGAIFEATCVMKSNLKTLSNEQSEKTA</sequence>
<evidence type="ECO:0000256" key="1">
    <source>
        <dbReference type="ARBA" id="ARBA00044755"/>
    </source>
</evidence>
<evidence type="ECO:0000313" key="3">
    <source>
        <dbReference type="Proteomes" id="UP000825258"/>
    </source>
</evidence>
<dbReference type="RefSeq" id="WP_221259550.1">
    <property type="nucleotide sequence ID" value="NZ_AP024749.1"/>
</dbReference>
<dbReference type="Proteomes" id="UP000825258">
    <property type="component" value="Chromosome"/>
</dbReference>
<dbReference type="EMBL" id="AP024749">
    <property type="protein sequence ID" value="BCY27948.1"/>
    <property type="molecule type" value="Genomic_DNA"/>
</dbReference>
<dbReference type="PANTHER" id="PTHR35024:SF4">
    <property type="entry name" value="POLYMER-FORMING CYTOSKELETAL PROTEIN"/>
    <property type="match status" value="1"/>
</dbReference>
<evidence type="ECO:0000313" key="2">
    <source>
        <dbReference type="EMBL" id="BCY27948.1"/>
    </source>
</evidence>
<dbReference type="Pfam" id="PF04519">
    <property type="entry name" value="Bactofilin"/>
    <property type="match status" value="1"/>
</dbReference>
<reference evidence="2 3" key="1">
    <citation type="submission" date="2021-06" db="EMBL/GenBank/DDBJ databases">
        <title>Whole genome sequences of Flavobacterium sp. KK2020170 and assembly.</title>
        <authorList>
            <person name="Kitahara K."/>
            <person name="Miyoshi S."/>
            <person name="Uesaka K."/>
        </authorList>
    </citation>
    <scope>NUCLEOTIDE SEQUENCE [LARGE SCALE GENOMIC DNA]</scope>
    <source>
        <strain evidence="2 3">KK2020170</strain>
    </source>
</reference>
<dbReference type="InterPro" id="IPR007607">
    <property type="entry name" value="BacA/B"/>
</dbReference>
<evidence type="ECO:0008006" key="4">
    <source>
        <dbReference type="Google" id="ProtNLM"/>
    </source>
</evidence>
<name>A0ABM7S9B0_9FLAO</name>
<dbReference type="PANTHER" id="PTHR35024">
    <property type="entry name" value="HYPOTHETICAL CYTOSOLIC PROTEIN"/>
    <property type="match status" value="1"/>
</dbReference>
<protein>
    <recommendedName>
        <fullName evidence="4">Protein CcmA, bactofilin family</fullName>
    </recommendedName>
</protein>
<organism evidence="2 3">
    <name type="scientific">Flavobacterium okayamense</name>
    <dbReference type="NCBI Taxonomy" id="2830782"/>
    <lineage>
        <taxon>Bacteria</taxon>
        <taxon>Pseudomonadati</taxon>
        <taxon>Bacteroidota</taxon>
        <taxon>Flavobacteriia</taxon>
        <taxon>Flavobacteriales</taxon>
        <taxon>Flavobacteriaceae</taxon>
        <taxon>Flavobacterium</taxon>
    </lineage>
</organism>
<comment type="similarity">
    <text evidence="1">Belongs to the bactofilin family.</text>
</comment>